<reference evidence="1 2" key="1">
    <citation type="submission" date="2018-06" db="EMBL/GenBank/DDBJ databases">
        <title>Freshwater and sediment microbial communities from various areas in North America, analyzing microbe dynamics in response to fracking.</title>
        <authorList>
            <person name="Lamendella R."/>
        </authorList>
    </citation>
    <scope>NUCLEOTIDE SEQUENCE [LARGE SCALE GENOMIC DNA]</scope>
    <source>
        <strain evidence="1 2">97B</strain>
    </source>
</reference>
<dbReference type="OrthoDB" id="2869857at2"/>
<name>A0A366EUM7_9BACI</name>
<proteinExistence type="predicted"/>
<evidence type="ECO:0000313" key="1">
    <source>
        <dbReference type="EMBL" id="RBP06111.1"/>
    </source>
</evidence>
<protein>
    <submittedName>
        <fullName evidence="1">Uncharacterized protein</fullName>
    </submittedName>
</protein>
<gene>
    <name evidence="1" type="ORF">DET59_103242</name>
</gene>
<dbReference type="Pfam" id="PF22116">
    <property type="entry name" value="DUF6944"/>
    <property type="match status" value="1"/>
</dbReference>
<dbReference type="EMBL" id="QNRJ01000003">
    <property type="protein sequence ID" value="RBP06111.1"/>
    <property type="molecule type" value="Genomic_DNA"/>
</dbReference>
<comment type="caution">
    <text evidence="1">The sequence shown here is derived from an EMBL/GenBank/DDBJ whole genome shotgun (WGS) entry which is preliminary data.</text>
</comment>
<organism evidence="1 2">
    <name type="scientific">Rossellomorea aquimaris</name>
    <dbReference type="NCBI Taxonomy" id="189382"/>
    <lineage>
        <taxon>Bacteria</taxon>
        <taxon>Bacillati</taxon>
        <taxon>Bacillota</taxon>
        <taxon>Bacilli</taxon>
        <taxon>Bacillales</taxon>
        <taxon>Bacillaceae</taxon>
        <taxon>Rossellomorea</taxon>
    </lineage>
</organism>
<dbReference type="InterPro" id="IPR054224">
    <property type="entry name" value="DUF6944"/>
</dbReference>
<sequence length="196" mass="20322">MIDRLILITGAWTQVIGTVIAAIGETMVIQEERYSQEPLGFRLVSIGNGFEAAGNALQGVGAEKLSDGSFGETLRVIGDWIQASGNVTNVAAAELQFAGREVEGLNLDIFGDTVQSLGAGLEAYGATLGTREFSDLLAAGNTLQSLGAAIEAIGEVYILKEMKEIGLQITAFGSYAQAAGATIAAIALTKQYGGAF</sequence>
<dbReference type="RefSeq" id="WP_113968673.1">
    <property type="nucleotide sequence ID" value="NZ_QNRJ01000003.1"/>
</dbReference>
<dbReference type="AlphaFoldDB" id="A0A366EUM7"/>
<evidence type="ECO:0000313" key="2">
    <source>
        <dbReference type="Proteomes" id="UP000252118"/>
    </source>
</evidence>
<accession>A0A366EUM7</accession>
<dbReference type="Proteomes" id="UP000252118">
    <property type="component" value="Unassembled WGS sequence"/>
</dbReference>